<reference evidence="1 2" key="2">
    <citation type="journal article" date="2013" name="Genome Announc.">
        <title>Genome Sequence of Growth-Improving Paenibacillus mucilaginosus Strain KNP414.</title>
        <authorList>
            <person name="Lu J.J."/>
            <person name="Wang J.F."/>
            <person name="Hu X.F."/>
        </authorList>
    </citation>
    <scope>NUCLEOTIDE SEQUENCE [LARGE SCALE GENOMIC DNA]</scope>
    <source>
        <strain evidence="1 2">KNP414</strain>
    </source>
</reference>
<dbReference type="KEGG" id="pms:KNP414_06956"/>
<dbReference type="EMBL" id="CP002869">
    <property type="protein sequence ID" value="AEI45468.1"/>
    <property type="molecule type" value="Genomic_DNA"/>
</dbReference>
<reference evidence="2" key="1">
    <citation type="submission" date="2011-06" db="EMBL/GenBank/DDBJ databases">
        <title>Complete genome sequence of Paenibacillus mucilaginosus KNP414.</title>
        <authorList>
            <person name="Wang J."/>
            <person name="Hu S."/>
            <person name="Hu X."/>
            <person name="Zhang B."/>
            <person name="Dong D."/>
            <person name="Zhang S."/>
            <person name="Zhao K."/>
            <person name="Wu D."/>
        </authorList>
    </citation>
    <scope>NUCLEOTIDE SEQUENCE [LARGE SCALE GENOMIC DNA]</scope>
    <source>
        <strain evidence="2">KNP414</strain>
    </source>
</reference>
<dbReference type="Proteomes" id="UP000006620">
    <property type="component" value="Chromosome"/>
</dbReference>
<name>F8FIL4_PAEMK</name>
<protein>
    <submittedName>
        <fullName evidence="1">Uncharacterized protein</fullName>
    </submittedName>
</protein>
<evidence type="ECO:0000313" key="2">
    <source>
        <dbReference type="Proteomes" id="UP000006620"/>
    </source>
</evidence>
<proteinExistence type="predicted"/>
<dbReference type="AlphaFoldDB" id="F8FIL4"/>
<gene>
    <name evidence="1" type="ordered locus">KNP414_06956</name>
</gene>
<sequence length="37" mass="4130">MYLLPAAGIGMHSAGSYSQNTRWAQVRNEEVVQTLYS</sequence>
<evidence type="ECO:0000313" key="1">
    <source>
        <dbReference type="EMBL" id="AEI45468.1"/>
    </source>
</evidence>
<accession>F8FIL4</accession>
<dbReference type="HOGENOM" id="CLU_3346763_0_0_9"/>
<organism evidence="1 2">
    <name type="scientific">Paenibacillus mucilaginosus (strain KNP414)</name>
    <dbReference type="NCBI Taxonomy" id="1036673"/>
    <lineage>
        <taxon>Bacteria</taxon>
        <taxon>Bacillati</taxon>
        <taxon>Bacillota</taxon>
        <taxon>Bacilli</taxon>
        <taxon>Bacillales</taxon>
        <taxon>Paenibacillaceae</taxon>
        <taxon>Paenibacillus</taxon>
    </lineage>
</organism>